<keyword evidence="2" id="KW-1185">Reference proteome</keyword>
<dbReference type="EMBL" id="JYDQ01000165">
    <property type="protein sequence ID" value="KRY12429.1"/>
    <property type="molecule type" value="Genomic_DNA"/>
</dbReference>
<dbReference type="AlphaFoldDB" id="A0A0V0ZIS6"/>
<reference evidence="1 2" key="1">
    <citation type="submission" date="2015-01" db="EMBL/GenBank/DDBJ databases">
        <title>Evolution of Trichinella species and genotypes.</title>
        <authorList>
            <person name="Korhonen P.K."/>
            <person name="Edoardo P."/>
            <person name="Giuseppe L.R."/>
            <person name="Gasser R.B."/>
        </authorList>
    </citation>
    <scope>NUCLEOTIDE SEQUENCE [LARGE SCALE GENOMIC DNA]</scope>
    <source>
        <strain evidence="1">ISS2496</strain>
    </source>
</reference>
<dbReference type="Proteomes" id="UP000054783">
    <property type="component" value="Unassembled WGS sequence"/>
</dbReference>
<evidence type="ECO:0000313" key="2">
    <source>
        <dbReference type="Proteomes" id="UP000054783"/>
    </source>
</evidence>
<protein>
    <submittedName>
        <fullName evidence="1">Uncharacterized protein</fullName>
    </submittedName>
</protein>
<evidence type="ECO:0000313" key="1">
    <source>
        <dbReference type="EMBL" id="KRY12429.1"/>
    </source>
</evidence>
<proteinExistence type="predicted"/>
<accession>A0A0V0ZIS6</accession>
<organism evidence="1 2">
    <name type="scientific">Trichinella patagoniensis</name>
    <dbReference type="NCBI Taxonomy" id="990121"/>
    <lineage>
        <taxon>Eukaryota</taxon>
        <taxon>Metazoa</taxon>
        <taxon>Ecdysozoa</taxon>
        <taxon>Nematoda</taxon>
        <taxon>Enoplea</taxon>
        <taxon>Dorylaimia</taxon>
        <taxon>Trichinellida</taxon>
        <taxon>Trichinellidae</taxon>
        <taxon>Trichinella</taxon>
    </lineage>
</organism>
<sequence>MAEFTTQSLKKNLLRHVEFVRCVAPLSKCIVFRYFYKLVVERKIKSSPKIPLPIASTHEKQAEELLIFLIGKEYIRMKTKFNAHLNAYSIMNLIDAMSDVVRFDIQMRLKYNFQCQLSHSLSELNNEKRLRLLSIAVMRNVKLVCLLIILIGSIVSSTLYRHLCNSYCEEIPLMTTPNRTTQHNREMRFPGNPNTANFDSAYLKRLGFQ</sequence>
<comment type="caution">
    <text evidence="1">The sequence shown here is derived from an EMBL/GenBank/DDBJ whole genome shotgun (WGS) entry which is preliminary data.</text>
</comment>
<name>A0A0V0ZIS6_9BILA</name>
<gene>
    <name evidence="1" type="ORF">T12_13720</name>
</gene>